<name>A0A4P2VI83_FLUSA</name>
<gene>
    <name evidence="2" type="ORF">JCM31447_11680</name>
</gene>
<evidence type="ECO:0000313" key="2">
    <source>
        <dbReference type="EMBL" id="BBH52726.1"/>
    </source>
</evidence>
<dbReference type="InterPro" id="IPR049002">
    <property type="entry name" value="Stv"/>
</dbReference>
<dbReference type="AlphaFoldDB" id="A0A4P2VI83"/>
<proteinExistence type="predicted"/>
<reference evidence="2 3" key="1">
    <citation type="submission" date="2018-12" db="EMBL/GenBank/DDBJ databases">
        <title>Rubrispira sanarue gen. nov., sp., nov., a member of the order Silvanigrellales, isolated from a brackish lake in Hamamatsu Japan.</title>
        <authorList>
            <person name="Maejima Y."/>
            <person name="Iino T."/>
            <person name="Muraguchi Y."/>
            <person name="Fukuda K."/>
            <person name="Nojiri H."/>
            <person name="Ohkuma M."/>
            <person name="Moriuchi R."/>
            <person name="Dohra H."/>
            <person name="Kimbara K."/>
            <person name="Shintani M."/>
        </authorList>
    </citation>
    <scope>NUCLEOTIDE SEQUENCE [LARGE SCALE GENOMIC DNA]</scope>
    <source>
        <strain evidence="2 3">RF1110005</strain>
    </source>
</reference>
<evidence type="ECO:0000259" key="1">
    <source>
        <dbReference type="Pfam" id="PF21527"/>
    </source>
</evidence>
<keyword evidence="3" id="KW-1185">Reference proteome</keyword>
<protein>
    <recommendedName>
        <fullName evidence="1">Putative adhesin Stv domain-containing protein</fullName>
    </recommendedName>
</protein>
<dbReference type="EMBL" id="AP019368">
    <property type="protein sequence ID" value="BBH52726.1"/>
    <property type="molecule type" value="Genomic_DNA"/>
</dbReference>
<evidence type="ECO:0000313" key="3">
    <source>
        <dbReference type="Proteomes" id="UP000291236"/>
    </source>
</evidence>
<accession>A0A4P2VI83</accession>
<dbReference type="KEGG" id="sbf:JCM31447_11680"/>
<dbReference type="OrthoDB" id="7067040at2"/>
<dbReference type="RefSeq" id="WP_130607453.1">
    <property type="nucleotide sequence ID" value="NZ_AP019368.1"/>
</dbReference>
<dbReference type="Pfam" id="PF21527">
    <property type="entry name" value="Stv"/>
    <property type="match status" value="1"/>
</dbReference>
<feature type="domain" description="Putative adhesin Stv" evidence="1">
    <location>
        <begin position="18"/>
        <end position="145"/>
    </location>
</feature>
<organism evidence="2 3">
    <name type="scientific">Fluviispira sanaruensis</name>
    <dbReference type="NCBI Taxonomy" id="2493639"/>
    <lineage>
        <taxon>Bacteria</taxon>
        <taxon>Pseudomonadati</taxon>
        <taxon>Bdellovibrionota</taxon>
        <taxon>Oligoflexia</taxon>
        <taxon>Silvanigrellales</taxon>
        <taxon>Silvanigrellaceae</taxon>
        <taxon>Fluviispira</taxon>
    </lineage>
</organism>
<sequence>MYFRNLKISNYSDKSFAALIMAHGGYTPRQNFMQRGSGKIKIPKNIVINFYTDADNFSIGGRGHNVYSPSQNFPAPPIIETLIEGMETENYSLSHHPQFEKMRDTSQSNIILIRILPNTKAHLSDVFKFCEMYQIKVLHYFACRVNKLHCELSVSGPF</sequence>
<dbReference type="Proteomes" id="UP000291236">
    <property type="component" value="Chromosome"/>
</dbReference>